<dbReference type="RefSeq" id="WP_219532196.1">
    <property type="nucleotide sequence ID" value="NZ_JAHKRM010000013.1"/>
</dbReference>
<evidence type="ECO:0000313" key="6">
    <source>
        <dbReference type="Proteomes" id="UP001597097"/>
    </source>
</evidence>
<comment type="cofactor">
    <cofactor evidence="1">
        <name>FAD</name>
        <dbReference type="ChEBI" id="CHEBI:57692"/>
    </cofactor>
</comment>
<keyword evidence="3" id="KW-0274">FAD</keyword>
<proteinExistence type="predicted"/>
<keyword evidence="5" id="KW-0560">Oxidoreductase</keyword>
<dbReference type="InterPro" id="IPR050641">
    <property type="entry name" value="RIFMO-like"/>
</dbReference>
<name>A0ABW4GRS1_9ACTN</name>
<dbReference type="InterPro" id="IPR002938">
    <property type="entry name" value="FAD-bd"/>
</dbReference>
<accession>A0ABW4GRS1</accession>
<reference evidence="6" key="1">
    <citation type="journal article" date="2019" name="Int. J. Syst. Evol. Microbiol.">
        <title>The Global Catalogue of Microorganisms (GCM) 10K type strain sequencing project: providing services to taxonomists for standard genome sequencing and annotation.</title>
        <authorList>
            <consortium name="The Broad Institute Genomics Platform"/>
            <consortium name="The Broad Institute Genome Sequencing Center for Infectious Disease"/>
            <person name="Wu L."/>
            <person name="Ma J."/>
        </authorList>
    </citation>
    <scope>NUCLEOTIDE SEQUENCE [LARGE SCALE GENOMIC DNA]</scope>
    <source>
        <strain evidence="6">CGMCC 1.15399</strain>
    </source>
</reference>
<gene>
    <name evidence="5" type="ORF">ACFSJ0_49815</name>
</gene>
<evidence type="ECO:0000313" key="5">
    <source>
        <dbReference type="EMBL" id="MFD1545215.1"/>
    </source>
</evidence>
<dbReference type="PANTHER" id="PTHR43004:SF19">
    <property type="entry name" value="BINDING MONOOXYGENASE, PUTATIVE (JCVI)-RELATED"/>
    <property type="match status" value="1"/>
</dbReference>
<dbReference type="EMBL" id="JBHUCM010000047">
    <property type="protein sequence ID" value="MFD1545215.1"/>
    <property type="molecule type" value="Genomic_DNA"/>
</dbReference>
<keyword evidence="6" id="KW-1185">Reference proteome</keyword>
<evidence type="ECO:0000256" key="1">
    <source>
        <dbReference type="ARBA" id="ARBA00001974"/>
    </source>
</evidence>
<protein>
    <submittedName>
        <fullName evidence="5">FAD-dependent monooxygenase</fullName>
    </submittedName>
</protein>
<feature type="domain" description="FAD-binding" evidence="4">
    <location>
        <begin position="3"/>
        <end position="344"/>
    </location>
</feature>
<evidence type="ECO:0000256" key="3">
    <source>
        <dbReference type="ARBA" id="ARBA00022827"/>
    </source>
</evidence>
<evidence type="ECO:0000256" key="2">
    <source>
        <dbReference type="ARBA" id="ARBA00022630"/>
    </source>
</evidence>
<keyword evidence="5" id="KW-0503">Monooxygenase</keyword>
<dbReference type="GO" id="GO:0004497">
    <property type="term" value="F:monooxygenase activity"/>
    <property type="evidence" value="ECO:0007669"/>
    <property type="project" value="UniProtKB-KW"/>
</dbReference>
<evidence type="ECO:0000259" key="4">
    <source>
        <dbReference type="Pfam" id="PF01494"/>
    </source>
</evidence>
<organism evidence="5 6">
    <name type="scientific">Nonomuraea guangzhouensis</name>
    <dbReference type="NCBI Taxonomy" id="1291555"/>
    <lineage>
        <taxon>Bacteria</taxon>
        <taxon>Bacillati</taxon>
        <taxon>Actinomycetota</taxon>
        <taxon>Actinomycetes</taxon>
        <taxon>Streptosporangiales</taxon>
        <taxon>Streptosporangiaceae</taxon>
        <taxon>Nonomuraea</taxon>
    </lineage>
</organism>
<keyword evidence="2" id="KW-0285">Flavoprotein</keyword>
<dbReference type="PANTHER" id="PTHR43004">
    <property type="entry name" value="TRK SYSTEM POTASSIUM UPTAKE PROTEIN"/>
    <property type="match status" value="1"/>
</dbReference>
<dbReference type="Pfam" id="PF01494">
    <property type="entry name" value="FAD_binding_3"/>
    <property type="match status" value="1"/>
</dbReference>
<comment type="caution">
    <text evidence="5">The sequence shown here is derived from an EMBL/GenBank/DDBJ whole genome shotgun (WGS) entry which is preliminary data.</text>
</comment>
<sequence>MHDVIITGGGSVGLSAAVFLAHHGVRALVVERRPGPQIHPRATGLGMRTAELLREVGLEEAVNEVAVNMTGMTLGKITVDTLAGADLAALATTVPTRAQTVAKMDYTPARIRGTCPQNRLDAVLLDKARDLGVTVRYGAEVVSVEQDGEGVTTQLSDGTTLRARYLVAADGARSKVRSELGIGLSGPGALGPSMNNILFRADLSGLTGEYTFGLCEITDPAAPGMIITIDGKSEWVFHTGQEPSAELIRTAIGDPGLEVEILSVLAWRGRAQVADRLSLGRVFLVGDAAHAVPPTGAFGLNTGVADAHNLAWKLAWVLSGRAAPGLLDTYHDERRPVAVLAMEQSLLRMRDLRLHFDGGPDAPRLRAEAGAVNAPIVHLGYRYGATIGELPSTEDVALTLDGSPGSRLPHVWVGERSTLDLVGSTFCVFAAAPVTGLDVPVHVVDGWPYGTLLVRPDGFVAWRGEEGLAEALRRCTSGA</sequence>
<dbReference type="Proteomes" id="UP001597097">
    <property type="component" value="Unassembled WGS sequence"/>
</dbReference>
<dbReference type="Pfam" id="PF21274">
    <property type="entry name" value="Rng_hyd_C"/>
    <property type="match status" value="1"/>
</dbReference>